<feature type="domain" description="NAD-dependent epimerase/dehydratase" evidence="2">
    <location>
        <begin position="179"/>
        <end position="281"/>
    </location>
</feature>
<dbReference type="Gene3D" id="3.40.50.720">
    <property type="entry name" value="NAD(P)-binding Rossmann-like Domain"/>
    <property type="match status" value="1"/>
</dbReference>
<evidence type="ECO:0000256" key="1">
    <source>
        <dbReference type="ARBA" id="ARBA00007637"/>
    </source>
</evidence>
<comment type="similarity">
    <text evidence="1">Belongs to the NAD(P)-dependent epimerase/dehydratase family.</text>
</comment>
<comment type="caution">
    <text evidence="3">The sequence shown here is derived from an EMBL/GenBank/DDBJ whole genome shotgun (WGS) entry which is preliminary data.</text>
</comment>
<keyword evidence="4" id="KW-1185">Reference proteome</keyword>
<dbReference type="Pfam" id="PF01370">
    <property type="entry name" value="Epimerase"/>
    <property type="match status" value="2"/>
</dbReference>
<reference evidence="4" key="1">
    <citation type="submission" date="2020-06" db="EMBL/GenBank/DDBJ databases">
        <title>Draft genomic sequence of Geomonas sp. Red330.</title>
        <authorList>
            <person name="Itoh H."/>
            <person name="Zhenxing X."/>
            <person name="Ushijima N."/>
            <person name="Masuda Y."/>
            <person name="Shiratori Y."/>
            <person name="Senoo K."/>
        </authorList>
    </citation>
    <scope>NUCLEOTIDE SEQUENCE [LARGE SCALE GENOMIC DNA]</scope>
    <source>
        <strain evidence="4">Red330</strain>
    </source>
</reference>
<name>A0A6V8MCK9_9BACT</name>
<dbReference type="SUPFAM" id="SSF51735">
    <property type="entry name" value="NAD(P)-binding Rossmann-fold domains"/>
    <property type="match status" value="1"/>
</dbReference>
<dbReference type="RefSeq" id="WP_183352537.1">
    <property type="nucleotide sequence ID" value="NZ_BLXX01000001.1"/>
</dbReference>
<gene>
    <name evidence="3" type="ORF">GMST_00650</name>
</gene>
<proteinExistence type="inferred from homology"/>
<accession>A0A6V8MCK9</accession>
<protein>
    <submittedName>
        <fullName evidence="3">Nucleoside-diphosphate-sugar epimerase</fullName>
    </submittedName>
</protein>
<dbReference type="Proteomes" id="UP000556026">
    <property type="component" value="Unassembled WGS sequence"/>
</dbReference>
<evidence type="ECO:0000259" key="2">
    <source>
        <dbReference type="Pfam" id="PF01370"/>
    </source>
</evidence>
<dbReference type="InterPro" id="IPR036291">
    <property type="entry name" value="NAD(P)-bd_dom_sf"/>
</dbReference>
<evidence type="ECO:0000313" key="4">
    <source>
        <dbReference type="Proteomes" id="UP000556026"/>
    </source>
</evidence>
<sequence>MGRRVLITGGAGFIGSHLADELLRHGYEVRALDLLLPQIHGPEARRPAYLAPEVELIKGDVRNKELVCQALKGVDAVFHLAAMVGVGQSMYEIEKYTSTNNYGTAVLLEALASCGGVERLVVASSMSIYGEGLCRDAAGNLHNPPQRTLEQLQGGAWELRGAKDEVLTPVPTPELKVPSLASIYALSKYDQERMCLIFGSAYRVPVLALRLFNVYGPRQALANPYTGVLAIFAARLLNGKPPTLFEDGRQQRDFVSVYDVAAAGRLALEARQTKDQVFNIGSGRRFTVYEIALSLARVLNRPDIEPEVTGTYRAGDIRHCFADISEASQQLGYQPRIAFEQGVLELAEWLAGQSAPDNLTQAHAELRARGLTI</sequence>
<dbReference type="AlphaFoldDB" id="A0A6V8MCK9"/>
<dbReference type="InterPro" id="IPR001509">
    <property type="entry name" value="Epimerase_deHydtase"/>
</dbReference>
<feature type="domain" description="NAD-dependent epimerase/dehydratase" evidence="2">
    <location>
        <begin position="5"/>
        <end position="132"/>
    </location>
</feature>
<dbReference type="PANTHER" id="PTHR43000">
    <property type="entry name" value="DTDP-D-GLUCOSE 4,6-DEHYDRATASE-RELATED"/>
    <property type="match status" value="1"/>
</dbReference>
<dbReference type="EMBL" id="BLXX01000001">
    <property type="protein sequence ID" value="GFO57740.1"/>
    <property type="molecule type" value="Genomic_DNA"/>
</dbReference>
<evidence type="ECO:0000313" key="3">
    <source>
        <dbReference type="EMBL" id="GFO57740.1"/>
    </source>
</evidence>
<organism evidence="3 4">
    <name type="scientific">Geomonas silvestris</name>
    <dbReference type="NCBI Taxonomy" id="2740184"/>
    <lineage>
        <taxon>Bacteria</taxon>
        <taxon>Pseudomonadati</taxon>
        <taxon>Thermodesulfobacteriota</taxon>
        <taxon>Desulfuromonadia</taxon>
        <taxon>Geobacterales</taxon>
        <taxon>Geobacteraceae</taxon>
        <taxon>Geomonas</taxon>
    </lineage>
</organism>